<evidence type="ECO:0000313" key="2">
    <source>
        <dbReference type="Ensembl" id="ENSAPEP00000024575.1"/>
    </source>
</evidence>
<evidence type="ECO:0000313" key="3">
    <source>
        <dbReference type="Proteomes" id="UP000265080"/>
    </source>
</evidence>
<feature type="domain" description="Ig-like" evidence="1">
    <location>
        <begin position="1"/>
        <end position="72"/>
    </location>
</feature>
<dbReference type="Proteomes" id="UP000265080">
    <property type="component" value="Chromosome 23"/>
</dbReference>
<dbReference type="GeneTree" id="ENSGT00950000183432"/>
<dbReference type="AlphaFoldDB" id="A0A3P8TFW6"/>
<dbReference type="InterPro" id="IPR013783">
    <property type="entry name" value="Ig-like_fold"/>
</dbReference>
<dbReference type="Gene3D" id="2.60.40.10">
    <property type="entry name" value="Immunoglobulins"/>
    <property type="match status" value="1"/>
</dbReference>
<dbReference type="Pfam" id="PF13895">
    <property type="entry name" value="Ig_2"/>
    <property type="match status" value="1"/>
</dbReference>
<keyword evidence="3" id="KW-1185">Reference proteome</keyword>
<reference evidence="2" key="3">
    <citation type="submission" date="2025-09" db="UniProtKB">
        <authorList>
            <consortium name="Ensembl"/>
        </authorList>
    </citation>
    <scope>IDENTIFICATION</scope>
</reference>
<proteinExistence type="predicted"/>
<dbReference type="Ensembl" id="ENSAPET00000025220.1">
    <property type="protein sequence ID" value="ENSAPEP00000024575.1"/>
    <property type="gene ID" value="ENSAPEG00000017483.1"/>
</dbReference>
<dbReference type="STRING" id="161767.ENSAPEP00000024575"/>
<organism evidence="2 3">
    <name type="scientific">Amphiprion percula</name>
    <name type="common">Orange clownfish</name>
    <name type="synonym">Lutjanus percula</name>
    <dbReference type="NCBI Taxonomy" id="161767"/>
    <lineage>
        <taxon>Eukaryota</taxon>
        <taxon>Metazoa</taxon>
        <taxon>Chordata</taxon>
        <taxon>Craniata</taxon>
        <taxon>Vertebrata</taxon>
        <taxon>Euteleostomi</taxon>
        <taxon>Actinopterygii</taxon>
        <taxon>Neopterygii</taxon>
        <taxon>Teleostei</taxon>
        <taxon>Neoteleostei</taxon>
        <taxon>Acanthomorphata</taxon>
        <taxon>Ovalentaria</taxon>
        <taxon>Pomacentridae</taxon>
        <taxon>Amphiprion</taxon>
    </lineage>
</organism>
<protein>
    <recommendedName>
        <fullName evidence="1">Ig-like domain-containing protein</fullName>
    </recommendedName>
</protein>
<evidence type="ECO:0000259" key="1">
    <source>
        <dbReference type="PROSITE" id="PS50835"/>
    </source>
</evidence>
<dbReference type="InterPro" id="IPR007110">
    <property type="entry name" value="Ig-like_dom"/>
</dbReference>
<name>A0A3P8TFW6_AMPPE</name>
<accession>A0A3P8TFW6</accession>
<dbReference type="InterPro" id="IPR036179">
    <property type="entry name" value="Ig-like_dom_sf"/>
</dbReference>
<sequence length="116" mass="12663">PVLPVMEGNNVTLKCRTKETSSDLTAAFYKDGLLIGSSSAGEMILHSVSGSDEGLYNCNISSVGESPQSWLAVRGKLQMIDFSSFFPSTYDSLMTANKRDTNQYINLNTSVHDFNV</sequence>
<reference evidence="2 3" key="1">
    <citation type="submission" date="2018-03" db="EMBL/GenBank/DDBJ databases">
        <title>Finding Nemo's genes: A chromosome-scale reference assembly of the genome of the orange clownfish Amphiprion percula.</title>
        <authorList>
            <person name="Lehmann R."/>
        </authorList>
    </citation>
    <scope>NUCLEOTIDE SEQUENCE</scope>
</reference>
<reference evidence="2" key="2">
    <citation type="submission" date="2025-08" db="UniProtKB">
        <authorList>
            <consortium name="Ensembl"/>
        </authorList>
    </citation>
    <scope>IDENTIFICATION</scope>
</reference>
<dbReference type="PROSITE" id="PS50835">
    <property type="entry name" value="IG_LIKE"/>
    <property type="match status" value="1"/>
</dbReference>
<dbReference type="SUPFAM" id="SSF48726">
    <property type="entry name" value="Immunoglobulin"/>
    <property type="match status" value="1"/>
</dbReference>